<dbReference type="AlphaFoldDB" id="A0A6A2XSS9"/>
<dbReference type="GO" id="GO:0003676">
    <property type="term" value="F:nucleic acid binding"/>
    <property type="evidence" value="ECO:0007669"/>
    <property type="project" value="InterPro"/>
</dbReference>
<dbReference type="Proteomes" id="UP000436088">
    <property type="component" value="Unassembled WGS sequence"/>
</dbReference>
<keyword evidence="1" id="KW-0732">Signal</keyword>
<dbReference type="PANTHER" id="PTHR47074:SF11">
    <property type="entry name" value="REVERSE TRANSCRIPTASE-LIKE PROTEIN"/>
    <property type="match status" value="1"/>
</dbReference>
<keyword evidence="4" id="KW-1185">Reference proteome</keyword>
<gene>
    <name evidence="3" type="ORF">F3Y22_tig00113725pilonHSYRG00492</name>
</gene>
<dbReference type="InterPro" id="IPR052929">
    <property type="entry name" value="RNase_H-like_EbsB-rel"/>
</dbReference>
<evidence type="ECO:0000313" key="3">
    <source>
        <dbReference type="EMBL" id="KAE8661479.1"/>
    </source>
</evidence>
<comment type="caution">
    <text evidence="3">The sequence shown here is derived from an EMBL/GenBank/DDBJ whole genome shotgun (WGS) entry which is preliminary data.</text>
</comment>
<feature type="chain" id="PRO_5025547708" description="RNase H type-1 domain-containing protein" evidence="1">
    <location>
        <begin position="16"/>
        <end position="398"/>
    </location>
</feature>
<reference evidence="3" key="1">
    <citation type="submission" date="2019-09" db="EMBL/GenBank/DDBJ databases">
        <title>Draft genome information of white flower Hibiscus syriacus.</title>
        <authorList>
            <person name="Kim Y.-M."/>
        </authorList>
    </citation>
    <scope>NUCLEOTIDE SEQUENCE [LARGE SCALE GENOMIC DNA]</scope>
    <source>
        <strain evidence="3">YM2019G1</strain>
    </source>
</reference>
<evidence type="ECO:0000313" key="4">
    <source>
        <dbReference type="Proteomes" id="UP000436088"/>
    </source>
</evidence>
<dbReference type="EMBL" id="VEPZ02001720">
    <property type="protein sequence ID" value="KAE8661479.1"/>
    <property type="molecule type" value="Genomic_DNA"/>
</dbReference>
<evidence type="ECO:0000259" key="2">
    <source>
        <dbReference type="Pfam" id="PF13456"/>
    </source>
</evidence>
<evidence type="ECO:0000256" key="1">
    <source>
        <dbReference type="SAM" id="SignalP"/>
    </source>
</evidence>
<feature type="signal peptide" evidence="1">
    <location>
        <begin position="1"/>
        <end position="15"/>
    </location>
</feature>
<dbReference type="PANTHER" id="PTHR47074">
    <property type="entry name" value="BNAC02G40300D PROTEIN"/>
    <property type="match status" value="1"/>
</dbReference>
<proteinExistence type="predicted"/>
<dbReference type="InterPro" id="IPR044730">
    <property type="entry name" value="RNase_H-like_dom_plant"/>
</dbReference>
<organism evidence="3 4">
    <name type="scientific">Hibiscus syriacus</name>
    <name type="common">Rose of Sharon</name>
    <dbReference type="NCBI Taxonomy" id="106335"/>
    <lineage>
        <taxon>Eukaryota</taxon>
        <taxon>Viridiplantae</taxon>
        <taxon>Streptophyta</taxon>
        <taxon>Embryophyta</taxon>
        <taxon>Tracheophyta</taxon>
        <taxon>Spermatophyta</taxon>
        <taxon>Magnoliopsida</taxon>
        <taxon>eudicotyledons</taxon>
        <taxon>Gunneridae</taxon>
        <taxon>Pentapetalae</taxon>
        <taxon>rosids</taxon>
        <taxon>malvids</taxon>
        <taxon>Malvales</taxon>
        <taxon>Malvaceae</taxon>
        <taxon>Malvoideae</taxon>
        <taxon>Hibiscus</taxon>
    </lineage>
</organism>
<sequence>MGCIVILWVFLRVTILPPEQMEHRQLSVPFIESFLMLHLFLFQCQWVEMGCSNEGKLGCVAPLLQTFLGAQYTNVTNKKFLDLVQGLMSVFEYDVEFIRLSESLEVFDTLVDQARDVEITLLGFDHRDDRYDSGQRQTGRVSTPAGTCNIQVSDFSARVSTRMLRVLDNRPFKIIGGRDPLKLMASLWWPGTLFALQNGLMVLASETFIFSTSPLLENRFGNIFACRPALWRECYPLSTSLREIFSSLLLASSALFMEKHLCSVTIVKGGFLLAGWRSSGTNEPSEPLAIERWTAPLPGMIKVNVDDTCASSSTISAIGILAMDNTSLVLAGHTQILQVPPDPSLIESHALCSGIRLALSFGPTAVVIESDALNVVQQLQHPESDCSVMTFVWMKLVN</sequence>
<dbReference type="GO" id="GO:0004523">
    <property type="term" value="F:RNA-DNA hybrid ribonuclease activity"/>
    <property type="evidence" value="ECO:0007669"/>
    <property type="project" value="InterPro"/>
</dbReference>
<dbReference type="InterPro" id="IPR002156">
    <property type="entry name" value="RNaseH_domain"/>
</dbReference>
<dbReference type="Pfam" id="PF13456">
    <property type="entry name" value="RVT_3"/>
    <property type="match status" value="1"/>
</dbReference>
<dbReference type="CDD" id="cd06222">
    <property type="entry name" value="RNase_H_like"/>
    <property type="match status" value="1"/>
</dbReference>
<protein>
    <recommendedName>
        <fullName evidence="2">RNase H type-1 domain-containing protein</fullName>
    </recommendedName>
</protein>
<feature type="domain" description="RNase H type-1" evidence="2">
    <location>
        <begin position="304"/>
        <end position="384"/>
    </location>
</feature>
<name>A0A6A2XSS9_HIBSY</name>
<accession>A0A6A2XSS9</accession>